<keyword evidence="4" id="KW-1185">Reference proteome</keyword>
<feature type="domain" description="YdbS-like PH" evidence="2">
    <location>
        <begin position="81"/>
        <end position="156"/>
    </location>
</feature>
<accession>A0ABT9SG73</accession>
<evidence type="ECO:0000313" key="4">
    <source>
        <dbReference type="Proteomes" id="UP001226867"/>
    </source>
</evidence>
<dbReference type="EMBL" id="JAUSRO010000018">
    <property type="protein sequence ID" value="MDP9902387.1"/>
    <property type="molecule type" value="Genomic_DNA"/>
</dbReference>
<dbReference type="RefSeq" id="WP_307692134.1">
    <property type="nucleotide sequence ID" value="NZ_JAUSRO010000018.1"/>
</dbReference>
<dbReference type="PANTHER" id="PTHR34473:SF3">
    <property type="entry name" value="TRANSMEMBRANE PROTEIN-RELATED"/>
    <property type="match status" value="1"/>
</dbReference>
<evidence type="ECO:0000256" key="1">
    <source>
        <dbReference type="SAM" id="Phobius"/>
    </source>
</evidence>
<comment type="caution">
    <text evidence="3">The sequence shown here is derived from an EMBL/GenBank/DDBJ whole genome shotgun (WGS) entry which is preliminary data.</text>
</comment>
<dbReference type="PANTHER" id="PTHR34473">
    <property type="entry name" value="UPF0699 TRANSMEMBRANE PROTEIN YDBS"/>
    <property type="match status" value="1"/>
</dbReference>
<keyword evidence="1" id="KW-0812">Transmembrane</keyword>
<keyword evidence="1" id="KW-0472">Membrane</keyword>
<reference evidence="3 4" key="1">
    <citation type="submission" date="2023-07" db="EMBL/GenBank/DDBJ databases">
        <title>Sorghum-associated microbial communities from plants grown in Nebraska, USA.</title>
        <authorList>
            <person name="Schachtman D."/>
        </authorList>
    </citation>
    <scope>NUCLEOTIDE SEQUENCE [LARGE SCALE GENOMIC DNA]</scope>
    <source>
        <strain evidence="3 4">DS1607</strain>
    </source>
</reference>
<dbReference type="InterPro" id="IPR005182">
    <property type="entry name" value="YdbS-like_PH"/>
</dbReference>
<proteinExistence type="predicted"/>
<feature type="transmembrane region" description="Helical" evidence="1">
    <location>
        <begin position="35"/>
        <end position="52"/>
    </location>
</feature>
<evidence type="ECO:0000259" key="2">
    <source>
        <dbReference type="Pfam" id="PF03703"/>
    </source>
</evidence>
<feature type="transmembrane region" description="Helical" evidence="1">
    <location>
        <begin position="58"/>
        <end position="77"/>
    </location>
</feature>
<dbReference type="Pfam" id="PF03703">
    <property type="entry name" value="bPH_2"/>
    <property type="match status" value="1"/>
</dbReference>
<dbReference type="Proteomes" id="UP001226867">
    <property type="component" value="Unassembled WGS sequence"/>
</dbReference>
<keyword evidence="1" id="KW-1133">Transmembrane helix</keyword>
<evidence type="ECO:0000313" key="3">
    <source>
        <dbReference type="EMBL" id="MDP9902387.1"/>
    </source>
</evidence>
<gene>
    <name evidence="3" type="ORF">J2W36_004664</name>
</gene>
<organism evidence="3 4">
    <name type="scientific">Variovorax ginsengisoli</name>
    <dbReference type="NCBI Taxonomy" id="363844"/>
    <lineage>
        <taxon>Bacteria</taxon>
        <taxon>Pseudomonadati</taxon>
        <taxon>Pseudomonadota</taxon>
        <taxon>Betaproteobacteria</taxon>
        <taxon>Burkholderiales</taxon>
        <taxon>Comamonadaceae</taxon>
        <taxon>Variovorax</taxon>
    </lineage>
</organism>
<protein>
    <submittedName>
        <fullName evidence="3">Membrane protein YdbT with pleckstrin-like domain</fullName>
    </submittedName>
</protein>
<sequence length="176" mass="19847">MRAVVTFPSVAETDCTTTGHLAQVKPSQAVNLGNFIKLAFMGAIWSAIYFALPWALHWMVLVLPLILLLLRGVYSWVDYACLSYRFEDGQRIVWAYGVFGRSSGSLEVFRVQNVHLNQTFLERLAGIGTITLETRDATNPMLRLVGMREPEKLRASLTEYVQRARRVRGVQEAAVN</sequence>
<name>A0ABT9SG73_9BURK</name>